<evidence type="ECO:0000256" key="3">
    <source>
        <dbReference type="ARBA" id="ARBA00022884"/>
    </source>
</evidence>
<dbReference type="NCBIfam" id="TIGR01903">
    <property type="entry name" value="cas5_csm4"/>
    <property type="match status" value="1"/>
</dbReference>
<dbReference type="EMBL" id="JWHL01000017">
    <property type="protein sequence ID" value="MBR1369679.1"/>
    <property type="molecule type" value="Genomic_DNA"/>
</dbReference>
<comment type="similarity">
    <text evidence="1">Belongs to the CRISPR-associated Csm4 family.</text>
</comment>
<name>A0A8J7W765_9EURY</name>
<dbReference type="GO" id="GO:0051607">
    <property type="term" value="P:defense response to virus"/>
    <property type="evidence" value="ECO:0007669"/>
    <property type="project" value="UniProtKB-KW"/>
</dbReference>
<dbReference type="Proteomes" id="UP000730161">
    <property type="component" value="Unassembled WGS sequence"/>
</dbReference>
<proteinExistence type="inferred from homology"/>
<organism evidence="5 6">
    <name type="scientific">Methanocalculus chunghsingensis</name>
    <dbReference type="NCBI Taxonomy" id="156457"/>
    <lineage>
        <taxon>Archaea</taxon>
        <taxon>Methanobacteriati</taxon>
        <taxon>Methanobacteriota</taxon>
        <taxon>Stenosarchaea group</taxon>
        <taxon>Methanomicrobia</taxon>
        <taxon>Methanomicrobiales</taxon>
        <taxon>Methanocalculaceae</taxon>
        <taxon>Methanocalculus</taxon>
    </lineage>
</organism>
<keyword evidence="6" id="KW-1185">Reference proteome</keyword>
<reference evidence="5" key="1">
    <citation type="submission" date="2014-12" db="EMBL/GenBank/DDBJ databases">
        <authorList>
            <person name="Huang H.-H."/>
            <person name="Chen S.-C."/>
            <person name="Lai M.-C."/>
        </authorList>
    </citation>
    <scope>NUCLEOTIDE SEQUENCE</scope>
    <source>
        <strain evidence="5">K1F9705b</strain>
    </source>
</reference>
<dbReference type="GO" id="GO:0003723">
    <property type="term" value="F:RNA binding"/>
    <property type="evidence" value="ECO:0007669"/>
    <property type="project" value="UniProtKB-KW"/>
</dbReference>
<sequence length="313" mass="34510">MRTVYITPTSAFPRTLPSNTLFGAICSAMAELGGPVGDLVAAFEEDPPFLLTSAFPWFGEEEKVHLLPAPILPPEKLPGEALFDAAKKLRKVSYLQSGIFASLVEGRLSDDEILRDLDRGDGKYRIGSGMLYEKKQDHHFEISRSEIPHNRINRLSVASEAFFASEGFRFSNAGLYFLIDFKEKAWENEVLAALRLLADRGFGPKVSSGQGACSISFGDTDILPTSTGERIVTLSRYLPDDFDLLGEDAFYNLVRIRGRSADGVMKRSVMMLGEGSVFPDTGDDVYGGIARVRDDPPVVEYGYAFPIRFRSAA</sequence>
<comment type="caution">
    <text evidence="5">The sequence shown here is derived from an EMBL/GenBank/DDBJ whole genome shotgun (WGS) entry which is preliminary data.</text>
</comment>
<dbReference type="InterPro" id="IPR005510">
    <property type="entry name" value="Csm4"/>
</dbReference>
<dbReference type="OrthoDB" id="86293at2157"/>
<protein>
    <recommendedName>
        <fullName evidence="2">CRISPR system Cms protein Csm4</fullName>
    </recommendedName>
</protein>
<keyword evidence="3" id="KW-0694">RNA-binding</keyword>
<evidence type="ECO:0000313" key="6">
    <source>
        <dbReference type="Proteomes" id="UP000730161"/>
    </source>
</evidence>
<evidence type="ECO:0000256" key="1">
    <source>
        <dbReference type="ARBA" id="ARBA00005772"/>
    </source>
</evidence>
<evidence type="ECO:0000313" key="5">
    <source>
        <dbReference type="EMBL" id="MBR1369679.1"/>
    </source>
</evidence>
<evidence type="ECO:0000256" key="4">
    <source>
        <dbReference type="ARBA" id="ARBA00023118"/>
    </source>
</evidence>
<keyword evidence="4" id="KW-0051">Antiviral defense</keyword>
<gene>
    <name evidence="5" type="ORF">RJ53_09405</name>
</gene>
<evidence type="ECO:0000256" key="2">
    <source>
        <dbReference type="ARBA" id="ARBA00016109"/>
    </source>
</evidence>
<accession>A0A8J7W765</accession>
<dbReference type="AlphaFoldDB" id="A0A8J7W765"/>
<dbReference type="RefSeq" id="WP_211531420.1">
    <property type="nucleotide sequence ID" value="NZ_JWHL01000017.1"/>
</dbReference>